<keyword evidence="3" id="KW-1185">Reference proteome</keyword>
<accession>A0ABN7W5V7</accession>
<keyword evidence="1" id="KW-0175">Coiled coil</keyword>
<sequence>LTKQIKELKAQNDQINALKETYKKKIDKLEKQAIRKEFELKKAKEAEPLRYKAKYNNLKKDVEAMKELNKIKFEKLSQSRNEYKKKWQKAVAEKNKIIKRIETKINCVINAIIKLDDKKLIQEIINSLQEVFDSNFYNQIVSGVEDAMKA</sequence>
<feature type="coiled-coil region" evidence="1">
    <location>
        <begin position="1"/>
        <end position="46"/>
    </location>
</feature>
<gene>
    <name evidence="2" type="ORF">GMARGA_LOCUS26685</name>
</gene>
<name>A0ABN7W5V7_GIGMA</name>
<reference evidence="2 3" key="1">
    <citation type="submission" date="2021-06" db="EMBL/GenBank/DDBJ databases">
        <authorList>
            <person name="Kallberg Y."/>
            <person name="Tangrot J."/>
            <person name="Rosling A."/>
        </authorList>
    </citation>
    <scope>NUCLEOTIDE SEQUENCE [LARGE SCALE GENOMIC DNA]</scope>
    <source>
        <strain evidence="2 3">120-4 pot B 10/14</strain>
    </source>
</reference>
<dbReference type="EMBL" id="CAJVQB010031508">
    <property type="protein sequence ID" value="CAG8816986.1"/>
    <property type="molecule type" value="Genomic_DNA"/>
</dbReference>
<feature type="non-terminal residue" evidence="2">
    <location>
        <position position="1"/>
    </location>
</feature>
<evidence type="ECO:0000313" key="2">
    <source>
        <dbReference type="EMBL" id="CAG8816986.1"/>
    </source>
</evidence>
<comment type="caution">
    <text evidence="2">The sequence shown here is derived from an EMBL/GenBank/DDBJ whole genome shotgun (WGS) entry which is preliminary data.</text>
</comment>
<proteinExistence type="predicted"/>
<evidence type="ECO:0000256" key="1">
    <source>
        <dbReference type="SAM" id="Coils"/>
    </source>
</evidence>
<protein>
    <submittedName>
        <fullName evidence="2">2460_t:CDS:1</fullName>
    </submittedName>
</protein>
<organism evidence="2 3">
    <name type="scientific">Gigaspora margarita</name>
    <dbReference type="NCBI Taxonomy" id="4874"/>
    <lineage>
        <taxon>Eukaryota</taxon>
        <taxon>Fungi</taxon>
        <taxon>Fungi incertae sedis</taxon>
        <taxon>Mucoromycota</taxon>
        <taxon>Glomeromycotina</taxon>
        <taxon>Glomeromycetes</taxon>
        <taxon>Diversisporales</taxon>
        <taxon>Gigasporaceae</taxon>
        <taxon>Gigaspora</taxon>
    </lineage>
</organism>
<dbReference type="Proteomes" id="UP000789901">
    <property type="component" value="Unassembled WGS sequence"/>
</dbReference>
<evidence type="ECO:0000313" key="3">
    <source>
        <dbReference type="Proteomes" id="UP000789901"/>
    </source>
</evidence>